<feature type="region of interest" description="Disordered" evidence="1">
    <location>
        <begin position="1"/>
        <end position="21"/>
    </location>
</feature>
<organism evidence="2 3">
    <name type="scientific">Candidatus Nitrosocosmicus franklandianus</name>
    <dbReference type="NCBI Taxonomy" id="1798806"/>
    <lineage>
        <taxon>Archaea</taxon>
        <taxon>Nitrososphaerota</taxon>
        <taxon>Nitrososphaeria</taxon>
        <taxon>Nitrososphaerales</taxon>
        <taxon>Nitrososphaeraceae</taxon>
        <taxon>Candidatus Nitrosocosmicus</taxon>
    </lineage>
</organism>
<accession>A0A484I9I2</accession>
<evidence type="ECO:0000256" key="1">
    <source>
        <dbReference type="SAM" id="MobiDB-lite"/>
    </source>
</evidence>
<dbReference type="AlphaFoldDB" id="A0A484I9I2"/>
<dbReference type="EMBL" id="LR216287">
    <property type="protein sequence ID" value="VFJ12355.1"/>
    <property type="molecule type" value="Genomic_DNA"/>
</dbReference>
<evidence type="ECO:0000313" key="2">
    <source>
        <dbReference type="EMBL" id="VFJ12355.1"/>
    </source>
</evidence>
<gene>
    <name evidence="2" type="ORF">NFRAN_0034</name>
</gene>
<evidence type="ECO:0000313" key="3">
    <source>
        <dbReference type="Proteomes" id="UP000294299"/>
    </source>
</evidence>
<sequence length="52" mass="6198">MTTPFKKLNQKSPQRNLPKHLVSDLDPDDCIHYARVCDSCDGGSEYWHYWWD</sequence>
<dbReference type="KEGG" id="nfn:NFRAN_0034"/>
<dbReference type="Proteomes" id="UP000294299">
    <property type="component" value="Chromosome NFRAN"/>
</dbReference>
<keyword evidence="3" id="KW-1185">Reference proteome</keyword>
<proteinExistence type="predicted"/>
<reference evidence="2 3" key="1">
    <citation type="submission" date="2019-02" db="EMBL/GenBank/DDBJ databases">
        <authorList>
            <person name="Lehtovirta-Morley E L."/>
        </authorList>
    </citation>
    <scope>NUCLEOTIDE SEQUENCE [LARGE SCALE GENOMIC DNA]</scope>
    <source>
        <strain evidence="2">NFRAN1</strain>
    </source>
</reference>
<name>A0A484I9I2_9ARCH</name>
<protein>
    <submittedName>
        <fullName evidence="2">Uncharacterized protein</fullName>
    </submittedName>
</protein>